<proteinExistence type="predicted"/>
<dbReference type="PANTHER" id="PTHR48258">
    <property type="entry name" value="DUF4218 DOMAIN-CONTAINING PROTEIN-RELATED"/>
    <property type="match status" value="1"/>
</dbReference>
<evidence type="ECO:0000313" key="4">
    <source>
        <dbReference type="Proteomes" id="UP000596661"/>
    </source>
</evidence>
<dbReference type="Proteomes" id="UP000596661">
    <property type="component" value="Chromosome 9"/>
</dbReference>
<dbReference type="AlphaFoldDB" id="A0A803QE33"/>
<name>A0A803QE33_CANSA</name>
<organism evidence="3 4">
    <name type="scientific">Cannabis sativa</name>
    <name type="common">Hemp</name>
    <name type="synonym">Marijuana</name>
    <dbReference type="NCBI Taxonomy" id="3483"/>
    <lineage>
        <taxon>Eukaryota</taxon>
        <taxon>Viridiplantae</taxon>
        <taxon>Streptophyta</taxon>
        <taxon>Embryophyta</taxon>
        <taxon>Tracheophyta</taxon>
        <taxon>Spermatophyta</taxon>
        <taxon>Magnoliopsida</taxon>
        <taxon>eudicotyledons</taxon>
        <taxon>Gunneridae</taxon>
        <taxon>Pentapetalae</taxon>
        <taxon>rosids</taxon>
        <taxon>fabids</taxon>
        <taxon>Rosales</taxon>
        <taxon>Cannabaceae</taxon>
        <taxon>Cannabis</taxon>
    </lineage>
</organism>
<dbReference type="InterPro" id="IPR025312">
    <property type="entry name" value="DUF4216"/>
</dbReference>
<dbReference type="EnsemblPlants" id="evm.model.09.1326">
    <property type="protein sequence ID" value="cds.evm.model.09.1326"/>
    <property type="gene ID" value="evm.TU.09.1326"/>
</dbReference>
<evidence type="ECO:0000256" key="1">
    <source>
        <dbReference type="SAM" id="MobiDB-lite"/>
    </source>
</evidence>
<reference evidence="3" key="2">
    <citation type="submission" date="2021-03" db="UniProtKB">
        <authorList>
            <consortium name="EnsemblPlants"/>
        </authorList>
    </citation>
    <scope>IDENTIFICATION</scope>
</reference>
<evidence type="ECO:0000313" key="3">
    <source>
        <dbReference type="EnsemblPlants" id="cds.evm.model.09.1326"/>
    </source>
</evidence>
<keyword evidence="4" id="KW-1185">Reference proteome</keyword>
<dbReference type="EMBL" id="UZAU01000766">
    <property type="status" value="NOT_ANNOTATED_CDS"/>
    <property type="molecule type" value="Genomic_DNA"/>
</dbReference>
<dbReference type="Gramene" id="evm.model.09.1326">
    <property type="protein sequence ID" value="cds.evm.model.09.1326"/>
    <property type="gene ID" value="evm.TU.09.1326"/>
</dbReference>
<protein>
    <recommendedName>
        <fullName evidence="2">DUF4216 domain-containing protein</fullName>
    </recommendedName>
</protein>
<feature type="compositionally biased region" description="Acidic residues" evidence="1">
    <location>
        <begin position="420"/>
        <end position="431"/>
    </location>
</feature>
<feature type="domain" description="DUF4216" evidence="2">
    <location>
        <begin position="141"/>
        <end position="195"/>
    </location>
</feature>
<feature type="region of interest" description="Disordered" evidence="1">
    <location>
        <begin position="401"/>
        <end position="431"/>
    </location>
</feature>
<reference evidence="3" key="1">
    <citation type="submission" date="2018-11" db="EMBL/GenBank/DDBJ databases">
        <authorList>
            <person name="Grassa J C."/>
        </authorList>
    </citation>
    <scope>NUCLEOTIDE SEQUENCE [LARGE SCALE GENOMIC DNA]</scope>
</reference>
<accession>A0A803QE33</accession>
<evidence type="ECO:0000259" key="2">
    <source>
        <dbReference type="Pfam" id="PF13952"/>
    </source>
</evidence>
<sequence length="431" mass="48673">MYFRGVETQFNPPERNDDRVEPSREFLVFKVVVRLLGKKTTNLLPLQLKQRAERYILNNCAEISNYLTNHLRESSPKAISDELYALANKLSSTVFYYLVMIVNGIKFIVHERGEKLKTQNSDVMVLSEEGENYYGELKQIIEFKYLMGYSVILIKCKWFNTSETKEDGNFTSVFVKDECYKDDPFILASLAKLMFIYPTEVSNVDELLSKSSNRFVVDDDNDEIPDDTLAEYDDDEENIVVDSDSDSGDHFVVNDDDDVFGSAVGKYGEMFNNYTAYLVRDNISPTTLSWNDVGKNDILVICRKSADKFICPMEDPIVLNNMDVNMQGLMAIRGKRAPTSSSSMSGSQSIDVEAISQENQAIKKKNQALKQNQVNQDQMMRALVQKLSVSIPGFQLDLPPLQFDDVGSSRAEVGDNGGEGNDDIDDDATDT</sequence>
<dbReference type="Pfam" id="PF13952">
    <property type="entry name" value="DUF4216"/>
    <property type="match status" value="1"/>
</dbReference>
<dbReference type="PANTHER" id="PTHR48258:SF14">
    <property type="entry name" value="OS02G0583300 PROTEIN"/>
    <property type="match status" value="1"/>
</dbReference>